<dbReference type="AlphaFoldDB" id="A0A1F7WC11"/>
<evidence type="ECO:0000256" key="4">
    <source>
        <dbReference type="ARBA" id="ARBA00023157"/>
    </source>
</evidence>
<reference evidence="8 9" key="1">
    <citation type="journal article" date="2016" name="Nat. Commun.">
        <title>Thousands of microbial genomes shed light on interconnected biogeochemical processes in an aquifer system.</title>
        <authorList>
            <person name="Anantharaman K."/>
            <person name="Brown C.T."/>
            <person name="Hug L.A."/>
            <person name="Sharon I."/>
            <person name="Castelle C.J."/>
            <person name="Probst A.J."/>
            <person name="Thomas B.C."/>
            <person name="Singh A."/>
            <person name="Wilkins M.J."/>
            <person name="Karaoz U."/>
            <person name="Brodie E.L."/>
            <person name="Williams K.H."/>
            <person name="Hubbard S.S."/>
            <person name="Banfield J.F."/>
        </authorList>
    </citation>
    <scope>NUCLEOTIDE SEQUENCE [LARGE SCALE GENOMIC DNA]</scope>
</reference>
<protein>
    <recommendedName>
        <fullName evidence="7">Thioredoxin domain-containing protein</fullName>
    </recommendedName>
</protein>
<keyword evidence="6" id="KW-1133">Transmembrane helix</keyword>
<evidence type="ECO:0000259" key="7">
    <source>
        <dbReference type="PROSITE" id="PS51352"/>
    </source>
</evidence>
<keyword evidence="6" id="KW-0812">Transmembrane</keyword>
<name>A0A1F7WC11_9BACT</name>
<evidence type="ECO:0000256" key="6">
    <source>
        <dbReference type="SAM" id="Phobius"/>
    </source>
</evidence>
<keyword evidence="4" id="KW-1015">Disulfide bond</keyword>
<dbReference type="Proteomes" id="UP000176988">
    <property type="component" value="Unassembled WGS sequence"/>
</dbReference>
<dbReference type="PANTHER" id="PTHR13887">
    <property type="entry name" value="GLUTATHIONE S-TRANSFERASE KAPPA"/>
    <property type="match status" value="1"/>
</dbReference>
<dbReference type="Gene3D" id="3.40.30.10">
    <property type="entry name" value="Glutaredoxin"/>
    <property type="match status" value="1"/>
</dbReference>
<accession>A0A1F7WC11</accession>
<dbReference type="STRING" id="1802424.A2480_03885"/>
<keyword evidence="3" id="KW-0560">Oxidoreductase</keyword>
<proteinExistence type="inferred from homology"/>
<comment type="similarity">
    <text evidence="1">Belongs to the thioredoxin family. DsbA subfamily.</text>
</comment>
<gene>
    <name evidence="8" type="ORF">A2480_03885</name>
</gene>
<dbReference type="InterPro" id="IPR012336">
    <property type="entry name" value="Thioredoxin-like_fold"/>
</dbReference>
<feature type="transmembrane region" description="Helical" evidence="6">
    <location>
        <begin position="15"/>
        <end position="39"/>
    </location>
</feature>
<feature type="domain" description="Thioredoxin" evidence="7">
    <location>
        <begin position="56"/>
        <end position="247"/>
    </location>
</feature>
<organism evidence="8 9">
    <name type="scientific">Candidatus Uhrbacteria bacterium RIFOXYC2_FULL_47_19</name>
    <dbReference type="NCBI Taxonomy" id="1802424"/>
    <lineage>
        <taxon>Bacteria</taxon>
        <taxon>Candidatus Uhriibacteriota</taxon>
    </lineage>
</organism>
<evidence type="ECO:0000256" key="1">
    <source>
        <dbReference type="ARBA" id="ARBA00005791"/>
    </source>
</evidence>
<dbReference type="EMBL" id="MGFG01000032">
    <property type="protein sequence ID" value="OGM00364.1"/>
    <property type="molecule type" value="Genomic_DNA"/>
</dbReference>
<evidence type="ECO:0000313" key="8">
    <source>
        <dbReference type="EMBL" id="OGM00364.1"/>
    </source>
</evidence>
<evidence type="ECO:0000256" key="5">
    <source>
        <dbReference type="ARBA" id="ARBA00023284"/>
    </source>
</evidence>
<dbReference type="PROSITE" id="PS51352">
    <property type="entry name" value="THIOREDOXIN_2"/>
    <property type="match status" value="1"/>
</dbReference>
<dbReference type="InterPro" id="IPR013766">
    <property type="entry name" value="Thioredoxin_domain"/>
</dbReference>
<keyword evidence="6" id="KW-0472">Membrane</keyword>
<dbReference type="GO" id="GO:0016491">
    <property type="term" value="F:oxidoreductase activity"/>
    <property type="evidence" value="ECO:0007669"/>
    <property type="project" value="UniProtKB-KW"/>
</dbReference>
<evidence type="ECO:0000256" key="2">
    <source>
        <dbReference type="ARBA" id="ARBA00022729"/>
    </source>
</evidence>
<dbReference type="PANTHER" id="PTHR13887:SF14">
    <property type="entry name" value="DISULFIDE BOND FORMATION PROTEIN D"/>
    <property type="match status" value="1"/>
</dbReference>
<keyword evidence="2" id="KW-0732">Signal</keyword>
<evidence type="ECO:0000313" key="9">
    <source>
        <dbReference type="Proteomes" id="UP000176988"/>
    </source>
</evidence>
<keyword evidence="5" id="KW-0676">Redox-active center</keyword>
<dbReference type="SUPFAM" id="SSF52833">
    <property type="entry name" value="Thioredoxin-like"/>
    <property type="match status" value="1"/>
</dbReference>
<evidence type="ECO:0000256" key="3">
    <source>
        <dbReference type="ARBA" id="ARBA00023002"/>
    </source>
</evidence>
<dbReference type="Pfam" id="PF13462">
    <property type="entry name" value="Thioredoxin_4"/>
    <property type="match status" value="1"/>
</dbReference>
<dbReference type="InterPro" id="IPR036249">
    <property type="entry name" value="Thioredoxin-like_sf"/>
</dbReference>
<sequence length="247" mass="26809">MSHDGNVVISPKTSFALGLIGGVLVLCTIGFFILLSYVFNNQASSDLSNSDQNLAYDDTYPSPVDDGLSDEVGEIKPIDDTDHIVGPDDAEATVYLYSDFECPYCGRFHTSFKQLMDEYEGRIQVVFRHFPLSFHPNARTAANAAECAAEQGKFWEFADGLFEDQTILGSDRYETLAKNLKLNLSKFDDCITSSKYDSKISADLSGGMTAGVQGTPGTIIVGSDGQPTLVPGAIPYDQLKAMLEAVL</sequence>
<comment type="caution">
    <text evidence="8">The sequence shown here is derived from an EMBL/GenBank/DDBJ whole genome shotgun (WGS) entry which is preliminary data.</text>
</comment>